<name>A2G6F1_TRIV3</name>
<evidence type="ECO:0000313" key="3">
    <source>
        <dbReference type="Proteomes" id="UP000001542"/>
    </source>
</evidence>
<evidence type="ECO:0000313" key="2">
    <source>
        <dbReference type="EMBL" id="EAX87262.1"/>
    </source>
</evidence>
<protein>
    <submittedName>
        <fullName evidence="2">Uncharacterized protein</fullName>
    </submittedName>
</protein>
<keyword evidence="1" id="KW-1133">Transmembrane helix</keyword>
<gene>
    <name evidence="2" type="ORF">TVAG_285690</name>
</gene>
<dbReference type="VEuPathDB" id="TrichDB:TVAG_047320"/>
<dbReference type="InParanoid" id="A2G6F1"/>
<sequence length="499" mass="54472">MAYKNGGAIYFQSEFNPTDGSYLSPKITLIGGWLEFRQNIASEVGGAIAISYAVEVYIELSKFYSNKCSFTGGAISSANCDSLKLFRSWFAYNVVDASTPEYRLTTDTKTKLRGETMSKDYPNKVNSNHELGRGGGAIYFYSDSRKGSTPTGAKTYEMRSLRSYHTCFYKDSATTTGSSLGGGAGNEVLLDGYLEYVTYDDYMYGAVPEVERDEAISKVKRPLKGNCSVNSLQMRNTTREPWGVCEVITTDLPGIGDAPSVYNETNISYIVGTPTVNGTAAGVPSPTKFVYDATPITKVPGPTTEKRYPTAQTQLGPSLKSGKIFPGSYSVPLFYPNFTITIPKPTPHETAASTPHSTPRHTFSPSATPIIIKVQATLEAKLPEAQGNSSTIKKDNKLIAIIAGAVAGLIALIALIVFFTYYFMRKDEVSDDSAISLKEETVLHADEMATTDFKISLNNDSIVATEGPAENSRADPFGKDFMEQDMVEDFFAQKDLREF</sequence>
<accession>A2G6F1</accession>
<keyword evidence="1" id="KW-0472">Membrane</keyword>
<reference evidence="2" key="1">
    <citation type="submission" date="2006-10" db="EMBL/GenBank/DDBJ databases">
        <authorList>
            <person name="Amadeo P."/>
            <person name="Zhao Q."/>
            <person name="Wortman J."/>
            <person name="Fraser-Liggett C."/>
            <person name="Carlton J."/>
        </authorList>
    </citation>
    <scope>NUCLEOTIDE SEQUENCE</scope>
    <source>
        <strain evidence="2">G3</strain>
    </source>
</reference>
<keyword evidence="3" id="KW-1185">Reference proteome</keyword>
<dbReference type="PANTHER" id="PTHR46155">
    <property type="entry name" value="BIFUNCTIONAL INHIBITOR/LIPID-TRANSFER PROTEIN/SEED STORAGE 2S ALBUMIN SUPERFAMILY PROTEIN"/>
    <property type="match status" value="1"/>
</dbReference>
<reference evidence="2" key="2">
    <citation type="journal article" date="2007" name="Science">
        <title>Draft genome sequence of the sexually transmitted pathogen Trichomonas vaginalis.</title>
        <authorList>
            <person name="Carlton J.M."/>
            <person name="Hirt R.P."/>
            <person name="Silva J.C."/>
            <person name="Delcher A.L."/>
            <person name="Schatz M."/>
            <person name="Zhao Q."/>
            <person name="Wortman J.R."/>
            <person name="Bidwell S.L."/>
            <person name="Alsmark U.C.M."/>
            <person name="Besteiro S."/>
            <person name="Sicheritz-Ponten T."/>
            <person name="Noel C.J."/>
            <person name="Dacks J.B."/>
            <person name="Foster P.G."/>
            <person name="Simillion C."/>
            <person name="Van de Peer Y."/>
            <person name="Miranda-Saavedra D."/>
            <person name="Barton G.J."/>
            <person name="Westrop G.D."/>
            <person name="Mueller S."/>
            <person name="Dessi D."/>
            <person name="Fiori P.L."/>
            <person name="Ren Q."/>
            <person name="Paulsen I."/>
            <person name="Zhang H."/>
            <person name="Bastida-Corcuera F.D."/>
            <person name="Simoes-Barbosa A."/>
            <person name="Brown M.T."/>
            <person name="Hayes R.D."/>
            <person name="Mukherjee M."/>
            <person name="Okumura C.Y."/>
            <person name="Schneider R."/>
            <person name="Smith A.J."/>
            <person name="Vanacova S."/>
            <person name="Villalvazo M."/>
            <person name="Haas B.J."/>
            <person name="Pertea M."/>
            <person name="Feldblyum T.V."/>
            <person name="Utterback T.R."/>
            <person name="Shu C.L."/>
            <person name="Osoegawa K."/>
            <person name="de Jong P.J."/>
            <person name="Hrdy I."/>
            <person name="Horvathova L."/>
            <person name="Zubacova Z."/>
            <person name="Dolezal P."/>
            <person name="Malik S.B."/>
            <person name="Logsdon J.M. Jr."/>
            <person name="Henze K."/>
            <person name="Gupta A."/>
            <person name="Wang C.C."/>
            <person name="Dunne R.L."/>
            <person name="Upcroft J.A."/>
            <person name="Upcroft P."/>
            <person name="White O."/>
            <person name="Salzberg S.L."/>
            <person name="Tang P."/>
            <person name="Chiu C.-H."/>
            <person name="Lee Y.-S."/>
            <person name="Embley T.M."/>
            <person name="Coombs G.H."/>
            <person name="Mottram J.C."/>
            <person name="Tachezy J."/>
            <person name="Fraser-Liggett C.M."/>
            <person name="Johnson P.J."/>
        </authorList>
    </citation>
    <scope>NUCLEOTIDE SEQUENCE [LARGE SCALE GENOMIC DNA]</scope>
    <source>
        <strain evidence="2">G3</strain>
    </source>
</reference>
<dbReference type="VEuPathDB" id="TrichDB:TVAGG3_0954240"/>
<dbReference type="AlphaFoldDB" id="A2G6F1"/>
<keyword evidence="1" id="KW-0812">Transmembrane</keyword>
<dbReference type="PANTHER" id="PTHR46155:SF1">
    <property type="entry name" value="BIFUNCTIONAL INHIBITOR_LIPID-TRANSFER PROTEIN_SEED STORAGE 2S ALBUMIN SUPERFAMILY PROTEIN"/>
    <property type="match status" value="1"/>
</dbReference>
<feature type="transmembrane region" description="Helical" evidence="1">
    <location>
        <begin position="398"/>
        <end position="423"/>
    </location>
</feature>
<evidence type="ECO:0000256" key="1">
    <source>
        <dbReference type="SAM" id="Phobius"/>
    </source>
</evidence>
<proteinExistence type="predicted"/>
<dbReference type="Proteomes" id="UP000001542">
    <property type="component" value="Unassembled WGS sequence"/>
</dbReference>
<organism evidence="2 3">
    <name type="scientific">Trichomonas vaginalis (strain ATCC PRA-98 / G3)</name>
    <dbReference type="NCBI Taxonomy" id="412133"/>
    <lineage>
        <taxon>Eukaryota</taxon>
        <taxon>Metamonada</taxon>
        <taxon>Parabasalia</taxon>
        <taxon>Trichomonadida</taxon>
        <taxon>Trichomonadidae</taxon>
        <taxon>Trichomonas</taxon>
    </lineage>
</organism>
<dbReference type="EMBL" id="DS114481">
    <property type="protein sequence ID" value="EAX87262.1"/>
    <property type="molecule type" value="Genomic_DNA"/>
</dbReference>